<dbReference type="PRINTS" id="PR01438">
    <property type="entry name" value="UNVRSLSTRESS"/>
</dbReference>
<evidence type="ECO:0000313" key="4">
    <source>
        <dbReference type="Proteomes" id="UP000608955"/>
    </source>
</evidence>
<dbReference type="AlphaFoldDB" id="A0A919D0T6"/>
<dbReference type="Pfam" id="PF00582">
    <property type="entry name" value="Usp"/>
    <property type="match status" value="2"/>
</dbReference>
<dbReference type="PANTHER" id="PTHR46553">
    <property type="entry name" value="ADENINE NUCLEOTIDE ALPHA HYDROLASES-LIKE SUPERFAMILY PROTEIN"/>
    <property type="match status" value="1"/>
</dbReference>
<reference evidence="3" key="2">
    <citation type="submission" date="2020-09" db="EMBL/GenBank/DDBJ databases">
        <authorList>
            <person name="Sun Q."/>
            <person name="Ohkuma M."/>
        </authorList>
    </citation>
    <scope>NUCLEOTIDE SEQUENCE</scope>
    <source>
        <strain evidence="3">JCM 4654</strain>
    </source>
</reference>
<organism evidence="3 4">
    <name type="scientific">Streptomyces naganishii JCM 4654</name>
    <dbReference type="NCBI Taxonomy" id="1306179"/>
    <lineage>
        <taxon>Bacteria</taxon>
        <taxon>Bacillati</taxon>
        <taxon>Actinomycetota</taxon>
        <taxon>Actinomycetes</taxon>
        <taxon>Kitasatosporales</taxon>
        <taxon>Streptomycetaceae</taxon>
        <taxon>Streptomyces</taxon>
    </lineage>
</organism>
<protein>
    <submittedName>
        <fullName evidence="3">Universal stress protein</fullName>
    </submittedName>
</protein>
<dbReference type="InterPro" id="IPR006016">
    <property type="entry name" value="UspA"/>
</dbReference>
<comment type="caution">
    <text evidence="3">The sequence shown here is derived from an EMBL/GenBank/DDBJ whole genome shotgun (WGS) entry which is preliminary data.</text>
</comment>
<dbReference type="Proteomes" id="UP000608955">
    <property type="component" value="Unassembled WGS sequence"/>
</dbReference>
<reference evidence="3" key="1">
    <citation type="journal article" date="2014" name="Int. J. Syst. Evol. Microbiol.">
        <title>Complete genome sequence of Corynebacterium casei LMG S-19264T (=DSM 44701T), isolated from a smear-ripened cheese.</title>
        <authorList>
            <consortium name="US DOE Joint Genome Institute (JGI-PGF)"/>
            <person name="Walter F."/>
            <person name="Albersmeier A."/>
            <person name="Kalinowski J."/>
            <person name="Ruckert C."/>
        </authorList>
    </citation>
    <scope>NUCLEOTIDE SEQUENCE</scope>
    <source>
        <strain evidence="3">JCM 4654</strain>
    </source>
</reference>
<evidence type="ECO:0000313" key="3">
    <source>
        <dbReference type="EMBL" id="GHD97167.1"/>
    </source>
</evidence>
<feature type="domain" description="UspA" evidence="2">
    <location>
        <begin position="5"/>
        <end position="139"/>
    </location>
</feature>
<evidence type="ECO:0000259" key="2">
    <source>
        <dbReference type="Pfam" id="PF00582"/>
    </source>
</evidence>
<dbReference type="Gene3D" id="3.40.50.620">
    <property type="entry name" value="HUPs"/>
    <property type="match status" value="2"/>
</dbReference>
<accession>A0A919D0T6</accession>
<dbReference type="InterPro" id="IPR006015">
    <property type="entry name" value="Universal_stress_UspA"/>
</dbReference>
<dbReference type="RefSeq" id="WP_190181778.1">
    <property type="nucleotide sequence ID" value="NZ_BMVF01000035.1"/>
</dbReference>
<keyword evidence="4" id="KW-1185">Reference proteome</keyword>
<dbReference type="SUPFAM" id="SSF52402">
    <property type="entry name" value="Adenine nucleotide alpha hydrolases-like"/>
    <property type="match status" value="2"/>
</dbReference>
<dbReference type="EMBL" id="BMVF01000035">
    <property type="protein sequence ID" value="GHD97167.1"/>
    <property type="molecule type" value="Genomic_DNA"/>
</dbReference>
<evidence type="ECO:0000256" key="1">
    <source>
        <dbReference type="ARBA" id="ARBA00008791"/>
    </source>
</evidence>
<feature type="domain" description="UspA" evidence="2">
    <location>
        <begin position="153"/>
        <end position="284"/>
    </location>
</feature>
<sequence>MDLPLVVGVDGSEPSLRAADWAADEAALRQVPLRVVYAALWERYEGASIAQELGKPEAEVRAQDVVEAAARRARARRPGLPISMAALPEEPEYALVREGRNASALVVGTRGRSGIADLLLGSVSLFAAGHADCPVIVVRGNNDNQARTPVHGRVVVGVGKEPGLAVEFAAAEAARRGAVLEAVRAWRAPAREGAGHPLIDGQPGLEEVAAVEALDTALRDVPPGVKVERSAVEGPARRVLLAAAHEADLLVVGARRGEGHFGLQLGRVAHAVLHHSACPVAVVPRRG</sequence>
<proteinExistence type="inferred from homology"/>
<dbReference type="InterPro" id="IPR014729">
    <property type="entry name" value="Rossmann-like_a/b/a_fold"/>
</dbReference>
<name>A0A919D0T6_9ACTN</name>
<comment type="similarity">
    <text evidence="1">Belongs to the universal stress protein A family.</text>
</comment>
<dbReference type="PANTHER" id="PTHR46553:SF3">
    <property type="entry name" value="ADENINE NUCLEOTIDE ALPHA HYDROLASES-LIKE SUPERFAMILY PROTEIN"/>
    <property type="match status" value="1"/>
</dbReference>
<gene>
    <name evidence="3" type="ORF">GCM10010508_68700</name>
</gene>